<dbReference type="PANTHER" id="PTHR23130">
    <property type="entry name" value="CYTOCHROME B561 AND DOMON DOMAIN-CONTAINING PROTEIN"/>
    <property type="match status" value="1"/>
</dbReference>
<evidence type="ECO:0000256" key="1">
    <source>
        <dbReference type="ARBA" id="ARBA00004370"/>
    </source>
</evidence>
<evidence type="ECO:0000313" key="15">
    <source>
        <dbReference type="EMBL" id="KAJ6636627.1"/>
    </source>
</evidence>
<dbReference type="GO" id="GO:0005549">
    <property type="term" value="F:odorant binding"/>
    <property type="evidence" value="ECO:0007669"/>
    <property type="project" value="InterPro"/>
</dbReference>
<evidence type="ECO:0000313" key="16">
    <source>
        <dbReference type="Proteomes" id="UP001151699"/>
    </source>
</evidence>
<feature type="signal peptide" evidence="12">
    <location>
        <begin position="1"/>
        <end position="19"/>
    </location>
</feature>
<dbReference type="Gene3D" id="1.20.120.1770">
    <property type="match status" value="1"/>
</dbReference>
<keyword evidence="9 11" id="KW-1133">Transmembrane helix</keyword>
<evidence type="ECO:0000256" key="6">
    <source>
        <dbReference type="ARBA" id="ARBA00022692"/>
    </source>
</evidence>
<feature type="domain" description="DOMON" evidence="13">
    <location>
        <begin position="145"/>
        <end position="264"/>
    </location>
</feature>
<evidence type="ECO:0000259" key="14">
    <source>
        <dbReference type="PROSITE" id="PS50939"/>
    </source>
</evidence>
<evidence type="ECO:0000256" key="11">
    <source>
        <dbReference type="SAM" id="Phobius"/>
    </source>
</evidence>
<dbReference type="GO" id="GO:0016020">
    <property type="term" value="C:membrane"/>
    <property type="evidence" value="ECO:0007669"/>
    <property type="project" value="UniProtKB-SubCell"/>
</dbReference>
<reference evidence="15" key="1">
    <citation type="submission" date="2022-07" db="EMBL/GenBank/DDBJ databases">
        <authorList>
            <person name="Trinca V."/>
            <person name="Uliana J.V.C."/>
            <person name="Torres T.T."/>
            <person name="Ward R.J."/>
            <person name="Monesi N."/>
        </authorList>
    </citation>
    <scope>NUCLEOTIDE SEQUENCE</scope>
    <source>
        <strain evidence="15">HSMRA1968</strain>
        <tissue evidence="15">Whole embryos</tissue>
    </source>
</reference>
<comment type="similarity">
    <text evidence="3">Belongs to the PBP/GOBP family.</text>
</comment>
<dbReference type="InterPro" id="IPR006593">
    <property type="entry name" value="Cyt_b561/ferric_Rdtase_TM"/>
</dbReference>
<evidence type="ECO:0000256" key="7">
    <source>
        <dbReference type="ARBA" id="ARBA00022729"/>
    </source>
</evidence>
<dbReference type="SMART" id="SM00664">
    <property type="entry name" value="DoH"/>
    <property type="match status" value="1"/>
</dbReference>
<dbReference type="CDD" id="cd23992">
    <property type="entry name" value="PBP_GOBP"/>
    <property type="match status" value="1"/>
</dbReference>
<evidence type="ECO:0000256" key="5">
    <source>
        <dbReference type="ARBA" id="ARBA00022525"/>
    </source>
</evidence>
<dbReference type="SMART" id="SM00665">
    <property type="entry name" value="B561"/>
    <property type="match status" value="1"/>
</dbReference>
<evidence type="ECO:0000256" key="4">
    <source>
        <dbReference type="ARBA" id="ARBA00022448"/>
    </source>
</evidence>
<dbReference type="InterPro" id="IPR005018">
    <property type="entry name" value="DOMON_domain"/>
</dbReference>
<keyword evidence="5" id="KW-0964">Secreted</keyword>
<dbReference type="PROSITE" id="PS50939">
    <property type="entry name" value="CYTOCHROME_B561"/>
    <property type="match status" value="1"/>
</dbReference>
<comment type="caution">
    <text evidence="15">The sequence shown here is derived from an EMBL/GenBank/DDBJ whole genome shotgun (WGS) entry which is preliminary data.</text>
</comment>
<evidence type="ECO:0000256" key="10">
    <source>
        <dbReference type="ARBA" id="ARBA00023136"/>
    </source>
</evidence>
<dbReference type="SUPFAM" id="SSF47565">
    <property type="entry name" value="Insect pheromone/odorant-binding proteins"/>
    <property type="match status" value="1"/>
</dbReference>
<feature type="transmembrane region" description="Helical" evidence="11">
    <location>
        <begin position="300"/>
        <end position="327"/>
    </location>
</feature>
<dbReference type="GO" id="GO:0005576">
    <property type="term" value="C:extracellular region"/>
    <property type="evidence" value="ECO:0007669"/>
    <property type="project" value="UniProtKB-SubCell"/>
</dbReference>
<feature type="transmembrane region" description="Helical" evidence="11">
    <location>
        <begin position="442"/>
        <end position="469"/>
    </location>
</feature>
<dbReference type="CDD" id="cd08760">
    <property type="entry name" value="Cyt_b561_FRRS1_like"/>
    <property type="match status" value="1"/>
</dbReference>
<name>A0A9Q0RXW1_9DIPT</name>
<dbReference type="Pfam" id="PF01395">
    <property type="entry name" value="PBP_GOBP"/>
    <property type="match status" value="1"/>
</dbReference>
<dbReference type="AlphaFoldDB" id="A0A9Q0RXW1"/>
<dbReference type="OrthoDB" id="6372137at2759"/>
<dbReference type="EMBL" id="WJQU01000004">
    <property type="protein sequence ID" value="KAJ6636627.1"/>
    <property type="molecule type" value="Genomic_DNA"/>
</dbReference>
<dbReference type="Gene3D" id="1.10.238.20">
    <property type="entry name" value="Pheromone/general odorant binding protein domain"/>
    <property type="match status" value="1"/>
</dbReference>
<feature type="chain" id="PRO_5040196040" evidence="12">
    <location>
        <begin position="20"/>
        <end position="628"/>
    </location>
</feature>
<comment type="subcellular location">
    <subcellularLocation>
        <location evidence="1">Membrane</location>
    </subcellularLocation>
    <subcellularLocation>
        <location evidence="2">Secreted</location>
    </subcellularLocation>
</comment>
<evidence type="ECO:0000259" key="13">
    <source>
        <dbReference type="PROSITE" id="PS50836"/>
    </source>
</evidence>
<feature type="transmembrane region" description="Helical" evidence="11">
    <location>
        <begin position="380"/>
        <end position="398"/>
    </location>
</feature>
<feature type="domain" description="Cytochrome b561" evidence="14">
    <location>
        <begin position="269"/>
        <end position="470"/>
    </location>
</feature>
<feature type="transmembrane region" description="Helical" evidence="11">
    <location>
        <begin position="419"/>
        <end position="436"/>
    </location>
</feature>
<evidence type="ECO:0000256" key="12">
    <source>
        <dbReference type="SAM" id="SignalP"/>
    </source>
</evidence>
<evidence type="ECO:0000256" key="2">
    <source>
        <dbReference type="ARBA" id="ARBA00004613"/>
    </source>
</evidence>
<keyword evidence="16" id="KW-1185">Reference proteome</keyword>
<dbReference type="PROSITE" id="PS50836">
    <property type="entry name" value="DOMON"/>
    <property type="match status" value="1"/>
</dbReference>
<protein>
    <submittedName>
        <fullName evidence="15">Ferric-chelate reductase 1 like</fullName>
    </submittedName>
</protein>
<dbReference type="InterPro" id="IPR006170">
    <property type="entry name" value="PBP/GOBP"/>
</dbReference>
<sequence length="628" mass="70533">MIKLTTCLLGILLALYANCEVLERSQNEVTFMLPDDCLSFANCLIMSTVSRINSSNQFEFDGQSGSDISQTATYAAIGLSIHTYTQDSAVECDLSNDVIDVFLSYTQQSSRGDSRHKASSDDIDYDRCGKTQTCFGMPSGCLQSQNCHTAIAVSYTSPTYLFQLMTTMGTRYVAVALSDDRLMADDSVIECVRESNIVNMYTSYTRVDYTGTDRHDSNGVATLVNSSYANGKINCYVERNNYNVINEREFDLDHQRFYILMAIGDDATATEILEHKERELSSQAIHLQDIVSLTRANKPILIALHGCFMIVAWMGTAAIGLVLARYFKNDWSGRQLFGKDIWFVGHMACMVITWILTIAAFVLIFVHVGGWTIIGHNHGILGTIVTAFCFFQSFGALFRPSPHHEKRYYFNNGHYFGGRIAFLLAIVTIFLSIFISSAEMPYWFIAIMVLFSIVFWGNHILMGTMLYLIGNERGMCSLVKSMIGPAKRINVKQNHSAWDVSSEPYNRYNDSYNDMLECKAATGATELEFERRLRRLIPTTKVEKCLLACVLKKMELMTHTLLVPELLFDLVIDETLIGSKGKILEDDLKEIGVECKTVSHPDECESAAKILTCLNAATRKRGYCPNVF</sequence>
<keyword evidence="10 11" id="KW-0472">Membrane</keyword>
<evidence type="ECO:0000256" key="8">
    <source>
        <dbReference type="ARBA" id="ARBA00022982"/>
    </source>
</evidence>
<organism evidence="15 16">
    <name type="scientific">Pseudolycoriella hygida</name>
    <dbReference type="NCBI Taxonomy" id="35572"/>
    <lineage>
        <taxon>Eukaryota</taxon>
        <taxon>Metazoa</taxon>
        <taxon>Ecdysozoa</taxon>
        <taxon>Arthropoda</taxon>
        <taxon>Hexapoda</taxon>
        <taxon>Insecta</taxon>
        <taxon>Pterygota</taxon>
        <taxon>Neoptera</taxon>
        <taxon>Endopterygota</taxon>
        <taxon>Diptera</taxon>
        <taxon>Nematocera</taxon>
        <taxon>Sciaroidea</taxon>
        <taxon>Sciaridae</taxon>
        <taxon>Pseudolycoriella</taxon>
    </lineage>
</organism>
<gene>
    <name evidence="15" type="ORF">Bhyg_15218</name>
</gene>
<evidence type="ECO:0000256" key="9">
    <source>
        <dbReference type="ARBA" id="ARBA00022989"/>
    </source>
</evidence>
<dbReference type="Proteomes" id="UP001151699">
    <property type="component" value="Chromosome C"/>
</dbReference>
<feature type="transmembrane region" description="Helical" evidence="11">
    <location>
        <begin position="348"/>
        <end position="374"/>
    </location>
</feature>
<proteinExistence type="inferred from homology"/>
<keyword evidence="4" id="KW-0813">Transport</keyword>
<keyword evidence="7 12" id="KW-0732">Signal</keyword>
<keyword evidence="8" id="KW-0249">Electron transport</keyword>
<dbReference type="InterPro" id="IPR036728">
    <property type="entry name" value="PBP_GOBP_sf"/>
</dbReference>
<dbReference type="Pfam" id="PF03351">
    <property type="entry name" value="DOMON"/>
    <property type="match status" value="1"/>
</dbReference>
<accession>A0A9Q0RXW1</accession>
<dbReference type="PANTHER" id="PTHR23130:SF171">
    <property type="entry name" value="OS01G0895300 PROTEIN"/>
    <property type="match status" value="1"/>
</dbReference>
<keyword evidence="6 11" id="KW-0812">Transmembrane</keyword>
<evidence type="ECO:0000256" key="3">
    <source>
        <dbReference type="ARBA" id="ARBA00008098"/>
    </source>
</evidence>